<protein>
    <submittedName>
        <fullName evidence="1">Uncharacterized protein</fullName>
    </submittedName>
</protein>
<name>A0AAN7SLB0_9COLE</name>
<accession>A0AAN7SLB0</accession>
<gene>
    <name evidence="1" type="ORF">RN001_001555</name>
</gene>
<dbReference type="AlphaFoldDB" id="A0AAN7SLB0"/>
<organism evidence="1 2">
    <name type="scientific">Aquatica leii</name>
    <dbReference type="NCBI Taxonomy" id="1421715"/>
    <lineage>
        <taxon>Eukaryota</taxon>
        <taxon>Metazoa</taxon>
        <taxon>Ecdysozoa</taxon>
        <taxon>Arthropoda</taxon>
        <taxon>Hexapoda</taxon>
        <taxon>Insecta</taxon>
        <taxon>Pterygota</taxon>
        <taxon>Neoptera</taxon>
        <taxon>Endopterygota</taxon>
        <taxon>Coleoptera</taxon>
        <taxon>Polyphaga</taxon>
        <taxon>Elateriformia</taxon>
        <taxon>Elateroidea</taxon>
        <taxon>Lampyridae</taxon>
        <taxon>Luciolinae</taxon>
        <taxon>Aquatica</taxon>
    </lineage>
</organism>
<reference evidence="2" key="1">
    <citation type="submission" date="2023-01" db="EMBL/GenBank/DDBJ databases">
        <title>Key to firefly adult light organ development and bioluminescence: homeobox transcription factors regulate luciferase expression and transportation to peroxisome.</title>
        <authorList>
            <person name="Fu X."/>
        </authorList>
    </citation>
    <scope>NUCLEOTIDE SEQUENCE [LARGE SCALE GENOMIC DNA]</scope>
</reference>
<feature type="non-terminal residue" evidence="1">
    <location>
        <position position="190"/>
    </location>
</feature>
<proteinExistence type="predicted"/>
<evidence type="ECO:0000313" key="2">
    <source>
        <dbReference type="Proteomes" id="UP001353858"/>
    </source>
</evidence>
<comment type="caution">
    <text evidence="1">The sequence shown here is derived from an EMBL/GenBank/DDBJ whole genome shotgun (WGS) entry which is preliminary data.</text>
</comment>
<sequence>MDSKLKKMHHVVNKNTQLSLIEIENAEIQEPYTKTENLFLTISPSHNNISDIEGTASETEFGSSHDSDTKSYIELNSYIHNKQISDSTQKHPVHQKWTGLTLNELLEELEDVHNADLPSNIEIILIPPENEVVTDEDLGDEDNLSINNLPRSQINTIAELNYDIKQQDTEIQDPEDNIPLSEIRTKLKKT</sequence>
<evidence type="ECO:0000313" key="1">
    <source>
        <dbReference type="EMBL" id="KAK4885284.1"/>
    </source>
</evidence>
<dbReference type="Proteomes" id="UP001353858">
    <property type="component" value="Unassembled WGS sequence"/>
</dbReference>
<keyword evidence="2" id="KW-1185">Reference proteome</keyword>
<dbReference type="EMBL" id="JARPUR010000001">
    <property type="protein sequence ID" value="KAK4885284.1"/>
    <property type="molecule type" value="Genomic_DNA"/>
</dbReference>